<evidence type="ECO:0000313" key="4">
    <source>
        <dbReference type="RefSeq" id="XP_013393802.1"/>
    </source>
</evidence>
<evidence type="ECO:0000313" key="3">
    <source>
        <dbReference type="Proteomes" id="UP000085678"/>
    </source>
</evidence>
<organism evidence="3 5">
    <name type="scientific">Lingula anatina</name>
    <name type="common">Brachiopod</name>
    <name type="synonym">Lingula unguis</name>
    <dbReference type="NCBI Taxonomy" id="7574"/>
    <lineage>
        <taxon>Eukaryota</taxon>
        <taxon>Metazoa</taxon>
        <taxon>Spiralia</taxon>
        <taxon>Lophotrochozoa</taxon>
        <taxon>Brachiopoda</taxon>
        <taxon>Linguliformea</taxon>
        <taxon>Lingulata</taxon>
        <taxon>Lingulida</taxon>
        <taxon>Linguloidea</taxon>
        <taxon>Lingulidae</taxon>
        <taxon>Lingula</taxon>
    </lineage>
</organism>
<proteinExistence type="predicted"/>
<dbReference type="Pfam" id="PF14808">
    <property type="entry name" value="TMEM164"/>
    <property type="match status" value="1"/>
</dbReference>
<evidence type="ECO:0000256" key="1">
    <source>
        <dbReference type="SAM" id="MobiDB-lite"/>
    </source>
</evidence>
<gene>
    <name evidence="4 5" type="primary">LOC106161404</name>
</gene>
<feature type="transmembrane region" description="Helical" evidence="2">
    <location>
        <begin position="178"/>
        <end position="195"/>
    </location>
</feature>
<dbReference type="RefSeq" id="XP_013393802.1">
    <property type="nucleotide sequence ID" value="XM_013538348.2"/>
</dbReference>
<keyword evidence="3" id="KW-1185">Reference proteome</keyword>
<dbReference type="OMA" id="TMSRYSL"/>
<feature type="transmembrane region" description="Helical" evidence="2">
    <location>
        <begin position="57"/>
        <end position="75"/>
    </location>
</feature>
<keyword evidence="2" id="KW-1133">Transmembrane helix</keyword>
<dbReference type="PANTHER" id="PTHR20948">
    <property type="entry name" value="TRANSMEMBRANE PROTEIN 164"/>
    <property type="match status" value="1"/>
</dbReference>
<dbReference type="PANTHER" id="PTHR20948:SF2">
    <property type="entry name" value="TRANSMEMBRANE PROTEIN 164"/>
    <property type="match status" value="1"/>
</dbReference>
<feature type="transmembrane region" description="Helical" evidence="2">
    <location>
        <begin position="95"/>
        <end position="113"/>
    </location>
</feature>
<evidence type="ECO:0000313" key="5">
    <source>
        <dbReference type="RefSeq" id="XP_013393803.1"/>
    </source>
</evidence>
<dbReference type="AlphaFoldDB" id="A0A1S3I6H1"/>
<name>A0A1S3I6H1_LINAN</name>
<dbReference type="GeneID" id="106161404"/>
<accession>A0A1S3I6H1</accession>
<feature type="transmembrane region" description="Helical" evidence="2">
    <location>
        <begin position="207"/>
        <end position="230"/>
    </location>
</feature>
<sequence>MEIPQVNLTIEGAVEPISKWNTYAKTLLYWTYEGVDYSIDGTGGEDCVNFLGLGQRLIETFFACGLACLAMYVAYPRLKLPQALAEDRNSKMKRFLSVLLTLTFGVELGYKLATKQFIWIFNPCHLETIAQIFLLAAPSNKYVTTVFRLHMYAFHGATLAMLLPVTNTRLLPFETEVYYVQHILMLLVPYFLMRERGPYLTEPISDIWWPLMALGILYFWHFGPLHYIAYLSQVNLNNMLCPAISDPFYGPRYRWWAMGHQVLMIPLHAKVYTYVANLLLPSSTQDSHRGRGDSLGSNGHAKMN</sequence>
<dbReference type="KEGG" id="lak:106161404"/>
<dbReference type="RefSeq" id="XP_013393803.1">
    <property type="nucleotide sequence ID" value="XM_013538349.2"/>
</dbReference>
<evidence type="ECO:0000256" key="2">
    <source>
        <dbReference type="SAM" id="Phobius"/>
    </source>
</evidence>
<reference evidence="4 5" key="1">
    <citation type="submission" date="2025-04" db="UniProtKB">
        <authorList>
            <consortium name="RefSeq"/>
        </authorList>
    </citation>
    <scope>IDENTIFICATION</scope>
    <source>
        <tissue evidence="4 5">Gonads</tissue>
    </source>
</reference>
<keyword evidence="2" id="KW-0472">Membrane</keyword>
<dbReference type="OrthoDB" id="17328at2759"/>
<dbReference type="STRING" id="7574.A0A1S3I6H1"/>
<protein>
    <submittedName>
        <fullName evidence="4 5">Transmembrane protein 164</fullName>
    </submittedName>
</protein>
<dbReference type="Proteomes" id="UP000085678">
    <property type="component" value="Unplaced"/>
</dbReference>
<keyword evidence="2 4" id="KW-0812">Transmembrane</keyword>
<dbReference type="InterPro" id="IPR026508">
    <property type="entry name" value="TMEM164"/>
</dbReference>
<feature type="region of interest" description="Disordered" evidence="1">
    <location>
        <begin position="284"/>
        <end position="304"/>
    </location>
</feature>